<reference evidence="1" key="1">
    <citation type="submission" date="2022-04" db="EMBL/GenBank/DDBJ databases">
        <title>Genome of the entomopathogenic fungus Entomophthora muscae.</title>
        <authorList>
            <person name="Elya C."/>
            <person name="Lovett B.R."/>
            <person name="Lee E."/>
            <person name="Macias A.M."/>
            <person name="Hajek A.E."/>
            <person name="De Bivort B.L."/>
            <person name="Kasson M.T."/>
            <person name="De Fine Licht H.H."/>
            <person name="Stajich J.E."/>
        </authorList>
    </citation>
    <scope>NUCLEOTIDE SEQUENCE</scope>
    <source>
        <strain evidence="1">Berkeley</strain>
    </source>
</reference>
<evidence type="ECO:0000313" key="2">
    <source>
        <dbReference type="Proteomes" id="UP001165960"/>
    </source>
</evidence>
<proteinExistence type="predicted"/>
<dbReference type="Proteomes" id="UP001165960">
    <property type="component" value="Unassembled WGS sequence"/>
</dbReference>
<organism evidence="1 2">
    <name type="scientific">Entomophthora muscae</name>
    <dbReference type="NCBI Taxonomy" id="34485"/>
    <lineage>
        <taxon>Eukaryota</taxon>
        <taxon>Fungi</taxon>
        <taxon>Fungi incertae sedis</taxon>
        <taxon>Zoopagomycota</taxon>
        <taxon>Entomophthoromycotina</taxon>
        <taxon>Entomophthoromycetes</taxon>
        <taxon>Entomophthorales</taxon>
        <taxon>Entomophthoraceae</taxon>
        <taxon>Entomophthora</taxon>
    </lineage>
</organism>
<comment type="caution">
    <text evidence="1">The sequence shown here is derived from an EMBL/GenBank/DDBJ whole genome shotgun (WGS) entry which is preliminary data.</text>
</comment>
<protein>
    <submittedName>
        <fullName evidence="1">Uncharacterized protein</fullName>
    </submittedName>
</protein>
<evidence type="ECO:0000313" key="1">
    <source>
        <dbReference type="EMBL" id="KAJ9089036.1"/>
    </source>
</evidence>
<keyword evidence="2" id="KW-1185">Reference proteome</keyword>
<dbReference type="EMBL" id="QTSX02000070">
    <property type="protein sequence ID" value="KAJ9089036.1"/>
    <property type="molecule type" value="Genomic_DNA"/>
</dbReference>
<name>A0ACC2URB9_9FUNG</name>
<gene>
    <name evidence="1" type="ORF">DSO57_1016976</name>
</gene>
<accession>A0ACC2URB9</accession>
<sequence length="260" mass="30115">MKKAKTTSKERKKRTKKKIVKRKKLLSSQVKEKTLTASSNQPSSLINPDPNITDCDGCLLDQEACLKRCLSDKEEINEDLLYQVLAVKKTRKQEIRTESLPSQEAVDTVSIPYNEQLSMPYTEVTHESDSVKKSSQLLRLMQVSRNLDTLKALKPELTTVLEPFLSQFKGLDIHKVTKIISPNYRERHDFIYIELVAHNLRVRAILDFRAPMNILSTRLVKKLKLAPDLDYDKEFRTAGTEEKRHCVPTHPYYCILVSWW</sequence>